<protein>
    <submittedName>
        <fullName evidence="10">tRNA (N(6)-L-threonylcarbamoyladenosine(37)-C(2))-methylthiotransferase MtaB</fullName>
    </submittedName>
</protein>
<dbReference type="PANTHER" id="PTHR11918">
    <property type="entry name" value="RADICAL SAM PROTEINS"/>
    <property type="match status" value="1"/>
</dbReference>
<dbReference type="PANTHER" id="PTHR11918:SF45">
    <property type="entry name" value="THREONYLCARBAMOYLADENOSINE TRNA METHYLTHIOTRANSFERASE"/>
    <property type="match status" value="1"/>
</dbReference>
<dbReference type="GO" id="GO:0051539">
    <property type="term" value="F:4 iron, 4 sulfur cluster binding"/>
    <property type="evidence" value="ECO:0007669"/>
    <property type="project" value="UniProtKB-KW"/>
</dbReference>
<dbReference type="Gene3D" id="3.40.50.12160">
    <property type="entry name" value="Methylthiotransferase, N-terminal domain"/>
    <property type="match status" value="1"/>
</dbReference>
<dbReference type="Pfam" id="PF00919">
    <property type="entry name" value="UPF0004"/>
    <property type="match status" value="1"/>
</dbReference>
<feature type="domain" description="Radical SAM core" evidence="9">
    <location>
        <begin position="137"/>
        <end position="367"/>
    </location>
</feature>
<evidence type="ECO:0000259" key="9">
    <source>
        <dbReference type="PROSITE" id="PS51918"/>
    </source>
</evidence>
<dbReference type="AlphaFoldDB" id="A0A9D1EN02"/>
<evidence type="ECO:0000256" key="5">
    <source>
        <dbReference type="ARBA" id="ARBA00022723"/>
    </source>
</evidence>
<dbReference type="GO" id="GO:0035598">
    <property type="term" value="F:tRNA (N(6)-L-threonylcarbamoyladenosine(37)-C(2))-methylthiotransferase activity"/>
    <property type="evidence" value="ECO:0007669"/>
    <property type="project" value="TreeGrafter"/>
</dbReference>
<dbReference type="NCBIfam" id="TIGR01579">
    <property type="entry name" value="MiaB-like-C"/>
    <property type="match status" value="1"/>
</dbReference>
<keyword evidence="5" id="KW-0479">Metal-binding</keyword>
<evidence type="ECO:0000256" key="1">
    <source>
        <dbReference type="ARBA" id="ARBA00001966"/>
    </source>
</evidence>
<keyword evidence="4" id="KW-0949">S-adenosyl-L-methionine</keyword>
<dbReference type="SMART" id="SM00729">
    <property type="entry name" value="Elp3"/>
    <property type="match status" value="1"/>
</dbReference>
<dbReference type="SFLD" id="SFLDG01082">
    <property type="entry name" value="B12-binding_domain_containing"/>
    <property type="match status" value="1"/>
</dbReference>
<feature type="domain" description="MTTase N-terminal" evidence="8">
    <location>
        <begin position="1"/>
        <end position="112"/>
    </location>
</feature>
<sequence>MTVYYYTFGCKVNQYETSVIEGMMKRRGFDTSRTIAQADICIINSCTVTASADTKLRQTVNRIKRENPAAVIVVCGCFAQVYPDSDILKLSDIIVGEANKTKIPDLVQKYLCDGKRIKDVHAHEKGEKIEHMNLEERAGKTRAVMKIQDGCNMFCSYCIIPYARGRSRSKPLDEIEKESAGLVSSGHKELVLVGINLSCYGFDLEPKVSIADAVERVCRTSGADRVRLGSIEPELLSEDIIKRLSENKALCPHFHLSLQSGCDKTLKCMKRRYTSKEYSDIVNLLRKYFPTCAVTTDVMVGFPGETDADFSESLEFVKSIGFAKVHVFTYSARKGTLAADMPNQVDNAVKLERADIMSSAAKSSEQNYLKSLIGTRQSVLFEREKDEDWHQGHTRCYTLVKVKRTRETLWRQIKDVKITEACDDYCTGKIIE</sequence>
<comment type="caution">
    <text evidence="10">The sequence shown here is derived from an EMBL/GenBank/DDBJ whole genome shotgun (WGS) entry which is preliminary data.</text>
</comment>
<dbReference type="InterPro" id="IPR023404">
    <property type="entry name" value="rSAM_horseshoe"/>
</dbReference>
<dbReference type="Pfam" id="PF04055">
    <property type="entry name" value="Radical_SAM"/>
    <property type="match status" value="1"/>
</dbReference>
<dbReference type="Proteomes" id="UP000823982">
    <property type="component" value="Unassembled WGS sequence"/>
</dbReference>
<accession>A0A9D1EN02</accession>
<keyword evidence="6" id="KW-0408">Iron</keyword>
<name>A0A9D1EN02_9FIRM</name>
<dbReference type="InterPro" id="IPR038135">
    <property type="entry name" value="Methylthiotransferase_N_sf"/>
</dbReference>
<reference evidence="10" key="1">
    <citation type="submission" date="2020-10" db="EMBL/GenBank/DDBJ databases">
        <authorList>
            <person name="Gilroy R."/>
        </authorList>
    </citation>
    <scope>NUCLEOTIDE SEQUENCE</scope>
    <source>
        <strain evidence="10">CHK157-1446</strain>
    </source>
</reference>
<dbReference type="SFLD" id="SFLDG01061">
    <property type="entry name" value="methylthiotransferase"/>
    <property type="match status" value="1"/>
</dbReference>
<dbReference type="SUPFAM" id="SSF102114">
    <property type="entry name" value="Radical SAM enzymes"/>
    <property type="match status" value="1"/>
</dbReference>
<evidence type="ECO:0000256" key="4">
    <source>
        <dbReference type="ARBA" id="ARBA00022691"/>
    </source>
</evidence>
<evidence type="ECO:0000256" key="6">
    <source>
        <dbReference type="ARBA" id="ARBA00023004"/>
    </source>
</evidence>
<organism evidence="10 11">
    <name type="scientific">Candidatus Faeciplasma gallinarum</name>
    <dbReference type="NCBI Taxonomy" id="2840799"/>
    <lineage>
        <taxon>Bacteria</taxon>
        <taxon>Bacillati</taxon>
        <taxon>Bacillota</taxon>
        <taxon>Clostridia</taxon>
        <taxon>Eubacteriales</taxon>
        <taxon>Oscillospiraceae</taxon>
        <taxon>Oscillospiraceae incertae sedis</taxon>
        <taxon>Candidatus Faeciplasma</taxon>
    </lineage>
</organism>
<keyword evidence="2" id="KW-0004">4Fe-4S</keyword>
<evidence type="ECO:0000256" key="2">
    <source>
        <dbReference type="ARBA" id="ARBA00022485"/>
    </source>
</evidence>
<dbReference type="PROSITE" id="PS51449">
    <property type="entry name" value="MTTASE_N"/>
    <property type="match status" value="1"/>
</dbReference>
<dbReference type="FunFam" id="3.80.30.20:FF:000001">
    <property type="entry name" value="tRNA-2-methylthio-N(6)-dimethylallyladenosine synthase 2"/>
    <property type="match status" value="1"/>
</dbReference>
<dbReference type="SFLD" id="SFLDS00029">
    <property type="entry name" value="Radical_SAM"/>
    <property type="match status" value="1"/>
</dbReference>
<dbReference type="InterPro" id="IPR006467">
    <property type="entry name" value="MiaB-like_bact"/>
</dbReference>
<gene>
    <name evidence="10" type="primary">mtaB</name>
    <name evidence="10" type="ORF">IAD01_02210</name>
</gene>
<dbReference type="InterPro" id="IPR020612">
    <property type="entry name" value="Methylthiotransferase_CS"/>
</dbReference>
<keyword evidence="7" id="KW-0411">Iron-sulfur</keyword>
<dbReference type="InterPro" id="IPR005839">
    <property type="entry name" value="Methylthiotransferase"/>
</dbReference>
<dbReference type="PROSITE" id="PS51918">
    <property type="entry name" value="RADICAL_SAM"/>
    <property type="match status" value="1"/>
</dbReference>
<dbReference type="InterPro" id="IPR058240">
    <property type="entry name" value="rSAM_sf"/>
</dbReference>
<dbReference type="EMBL" id="DVIR01000021">
    <property type="protein sequence ID" value="HIS24199.1"/>
    <property type="molecule type" value="Genomic_DNA"/>
</dbReference>
<dbReference type="PROSITE" id="PS01278">
    <property type="entry name" value="MTTASE_RADICAL"/>
    <property type="match status" value="1"/>
</dbReference>
<evidence type="ECO:0000313" key="10">
    <source>
        <dbReference type="EMBL" id="HIS24199.1"/>
    </source>
</evidence>
<dbReference type="Gene3D" id="3.80.30.20">
    <property type="entry name" value="tm_1862 like domain"/>
    <property type="match status" value="1"/>
</dbReference>
<reference evidence="10" key="2">
    <citation type="journal article" date="2021" name="PeerJ">
        <title>Extensive microbial diversity within the chicken gut microbiome revealed by metagenomics and culture.</title>
        <authorList>
            <person name="Gilroy R."/>
            <person name="Ravi A."/>
            <person name="Getino M."/>
            <person name="Pursley I."/>
            <person name="Horton D.L."/>
            <person name="Alikhan N.F."/>
            <person name="Baker D."/>
            <person name="Gharbi K."/>
            <person name="Hall N."/>
            <person name="Watson M."/>
            <person name="Adriaenssens E.M."/>
            <person name="Foster-Nyarko E."/>
            <person name="Jarju S."/>
            <person name="Secka A."/>
            <person name="Antonio M."/>
            <person name="Oren A."/>
            <person name="Chaudhuri R.R."/>
            <person name="La Ragione R."/>
            <person name="Hildebrand F."/>
            <person name="Pallen M.J."/>
        </authorList>
    </citation>
    <scope>NUCLEOTIDE SEQUENCE</scope>
    <source>
        <strain evidence="10">CHK157-1446</strain>
    </source>
</reference>
<evidence type="ECO:0000256" key="3">
    <source>
        <dbReference type="ARBA" id="ARBA00022679"/>
    </source>
</evidence>
<dbReference type="CDD" id="cd01335">
    <property type="entry name" value="Radical_SAM"/>
    <property type="match status" value="1"/>
</dbReference>
<proteinExistence type="predicted"/>
<keyword evidence="3" id="KW-0808">Transferase</keyword>
<evidence type="ECO:0000259" key="8">
    <source>
        <dbReference type="PROSITE" id="PS51449"/>
    </source>
</evidence>
<dbReference type="GO" id="GO:0046872">
    <property type="term" value="F:metal ion binding"/>
    <property type="evidence" value="ECO:0007669"/>
    <property type="project" value="UniProtKB-KW"/>
</dbReference>
<evidence type="ECO:0000313" key="11">
    <source>
        <dbReference type="Proteomes" id="UP000823982"/>
    </source>
</evidence>
<comment type="cofactor">
    <cofactor evidence="1">
        <name>[4Fe-4S] cluster</name>
        <dbReference type="ChEBI" id="CHEBI:49883"/>
    </cofactor>
</comment>
<dbReference type="NCBIfam" id="TIGR00089">
    <property type="entry name" value="MiaB/RimO family radical SAM methylthiotransferase"/>
    <property type="match status" value="1"/>
</dbReference>
<dbReference type="InterPro" id="IPR013848">
    <property type="entry name" value="Methylthiotransferase_N"/>
</dbReference>
<evidence type="ECO:0000256" key="7">
    <source>
        <dbReference type="ARBA" id="ARBA00023014"/>
    </source>
</evidence>
<dbReference type="InterPro" id="IPR006638">
    <property type="entry name" value="Elp3/MiaA/NifB-like_rSAM"/>
</dbReference>
<dbReference type="InterPro" id="IPR007197">
    <property type="entry name" value="rSAM"/>
</dbReference>